<sequence length="168" mass="19048">MISMASEGLMWKDGRWWREKEALPRFERSLSAFRGSERREGFSNGPIQRYVQCKMISLILTVAVTKQFFCLCCRNRVDISRCGVSFIVNIYTARKIFCFVLPQLCNDSVWAPVFVTGCASWGDNGAGSPPRQEHYGLSAVALGNPFLYEHQHSEGHKEQPFNPSSPGY</sequence>
<comment type="caution">
    <text evidence="1">The sequence shown here is derived from an EMBL/GenBank/DDBJ whole genome shotgun (WGS) entry which is preliminary data.</text>
</comment>
<dbReference type="Proteomes" id="UP001476798">
    <property type="component" value="Unassembled WGS sequence"/>
</dbReference>
<proteinExistence type="predicted"/>
<organism evidence="1 2">
    <name type="scientific">Goodea atripinnis</name>
    <dbReference type="NCBI Taxonomy" id="208336"/>
    <lineage>
        <taxon>Eukaryota</taxon>
        <taxon>Metazoa</taxon>
        <taxon>Chordata</taxon>
        <taxon>Craniata</taxon>
        <taxon>Vertebrata</taxon>
        <taxon>Euteleostomi</taxon>
        <taxon>Actinopterygii</taxon>
        <taxon>Neopterygii</taxon>
        <taxon>Teleostei</taxon>
        <taxon>Neoteleostei</taxon>
        <taxon>Acanthomorphata</taxon>
        <taxon>Ovalentaria</taxon>
        <taxon>Atherinomorphae</taxon>
        <taxon>Cyprinodontiformes</taxon>
        <taxon>Goodeidae</taxon>
        <taxon>Goodea</taxon>
    </lineage>
</organism>
<evidence type="ECO:0000313" key="1">
    <source>
        <dbReference type="EMBL" id="MEQ2171704.1"/>
    </source>
</evidence>
<evidence type="ECO:0000313" key="2">
    <source>
        <dbReference type="Proteomes" id="UP001476798"/>
    </source>
</evidence>
<accession>A0ABV0NLH4</accession>
<gene>
    <name evidence="1" type="ORF">GOODEAATRI_013462</name>
</gene>
<keyword evidence="2" id="KW-1185">Reference proteome</keyword>
<protein>
    <submittedName>
        <fullName evidence="1">Uncharacterized protein</fullName>
    </submittedName>
</protein>
<name>A0ABV0NLH4_9TELE</name>
<dbReference type="EMBL" id="JAHRIO010040887">
    <property type="protein sequence ID" value="MEQ2171704.1"/>
    <property type="molecule type" value="Genomic_DNA"/>
</dbReference>
<reference evidence="1 2" key="1">
    <citation type="submission" date="2021-06" db="EMBL/GenBank/DDBJ databases">
        <authorList>
            <person name="Palmer J.M."/>
        </authorList>
    </citation>
    <scope>NUCLEOTIDE SEQUENCE [LARGE SCALE GENOMIC DNA]</scope>
    <source>
        <strain evidence="1 2">GA_2019</strain>
        <tissue evidence="1">Muscle</tissue>
    </source>
</reference>